<proteinExistence type="predicted"/>
<evidence type="ECO:0000313" key="1">
    <source>
        <dbReference type="EMBL" id="MCI72416.1"/>
    </source>
</evidence>
<organism evidence="1 2">
    <name type="scientific">Trifolium medium</name>
    <dbReference type="NCBI Taxonomy" id="97028"/>
    <lineage>
        <taxon>Eukaryota</taxon>
        <taxon>Viridiplantae</taxon>
        <taxon>Streptophyta</taxon>
        <taxon>Embryophyta</taxon>
        <taxon>Tracheophyta</taxon>
        <taxon>Spermatophyta</taxon>
        <taxon>Magnoliopsida</taxon>
        <taxon>eudicotyledons</taxon>
        <taxon>Gunneridae</taxon>
        <taxon>Pentapetalae</taxon>
        <taxon>rosids</taxon>
        <taxon>fabids</taxon>
        <taxon>Fabales</taxon>
        <taxon>Fabaceae</taxon>
        <taxon>Papilionoideae</taxon>
        <taxon>50 kb inversion clade</taxon>
        <taxon>NPAAA clade</taxon>
        <taxon>Hologalegina</taxon>
        <taxon>IRL clade</taxon>
        <taxon>Trifolieae</taxon>
        <taxon>Trifolium</taxon>
    </lineage>
</organism>
<dbReference type="Proteomes" id="UP000265520">
    <property type="component" value="Unassembled WGS sequence"/>
</dbReference>
<dbReference type="EMBL" id="LXQA010817634">
    <property type="protein sequence ID" value="MCI72416.1"/>
    <property type="molecule type" value="Genomic_DNA"/>
</dbReference>
<comment type="caution">
    <text evidence="1">The sequence shown here is derived from an EMBL/GenBank/DDBJ whole genome shotgun (WGS) entry which is preliminary data.</text>
</comment>
<dbReference type="AlphaFoldDB" id="A0A392UIX6"/>
<keyword evidence="2" id="KW-1185">Reference proteome</keyword>
<protein>
    <submittedName>
        <fullName evidence="1">Uncharacterized protein</fullName>
    </submittedName>
</protein>
<name>A0A392UIX6_9FABA</name>
<sequence length="36" mass="3930">PNSRLSLKSGPDVARRNMLSPGEASLFFLATSRQKP</sequence>
<reference evidence="1 2" key="1">
    <citation type="journal article" date="2018" name="Front. Plant Sci.">
        <title>Red Clover (Trifolium pratense) and Zigzag Clover (T. medium) - A Picture of Genomic Similarities and Differences.</title>
        <authorList>
            <person name="Dluhosova J."/>
            <person name="Istvanek J."/>
            <person name="Nedelnik J."/>
            <person name="Repkova J."/>
        </authorList>
    </citation>
    <scope>NUCLEOTIDE SEQUENCE [LARGE SCALE GENOMIC DNA]</scope>
    <source>
        <strain evidence="2">cv. 10/8</strain>
        <tissue evidence="1">Leaf</tissue>
    </source>
</reference>
<evidence type="ECO:0000313" key="2">
    <source>
        <dbReference type="Proteomes" id="UP000265520"/>
    </source>
</evidence>
<accession>A0A392UIX6</accession>
<feature type="non-terminal residue" evidence="1">
    <location>
        <position position="1"/>
    </location>
</feature>